<feature type="compositionally biased region" description="Polar residues" evidence="1">
    <location>
        <begin position="17"/>
        <end position="31"/>
    </location>
</feature>
<proteinExistence type="predicted"/>
<dbReference type="EMBL" id="JACHIG010000011">
    <property type="protein sequence ID" value="MBB5034677.1"/>
    <property type="molecule type" value="Genomic_DNA"/>
</dbReference>
<evidence type="ECO:0000313" key="3">
    <source>
        <dbReference type="Proteomes" id="UP000590740"/>
    </source>
</evidence>
<organism evidence="2 3">
    <name type="scientific">Prosthecobacter vanneervenii</name>
    <dbReference type="NCBI Taxonomy" id="48466"/>
    <lineage>
        <taxon>Bacteria</taxon>
        <taxon>Pseudomonadati</taxon>
        <taxon>Verrucomicrobiota</taxon>
        <taxon>Verrucomicrobiia</taxon>
        <taxon>Verrucomicrobiales</taxon>
        <taxon>Verrucomicrobiaceae</taxon>
        <taxon>Prosthecobacter</taxon>
    </lineage>
</organism>
<gene>
    <name evidence="2" type="ORF">HNQ65_004285</name>
</gene>
<name>A0A7W7YER5_9BACT</name>
<protein>
    <submittedName>
        <fullName evidence="2">Uncharacterized protein</fullName>
    </submittedName>
</protein>
<feature type="region of interest" description="Disordered" evidence="1">
    <location>
        <begin position="1"/>
        <end position="31"/>
    </location>
</feature>
<keyword evidence="3" id="KW-1185">Reference proteome</keyword>
<evidence type="ECO:0000313" key="2">
    <source>
        <dbReference type="EMBL" id="MBB5034677.1"/>
    </source>
</evidence>
<accession>A0A7W7YER5</accession>
<sequence length="31" mass="3608">MLSKCHSTLTPFYVHPQRQNTDENITAYSQP</sequence>
<reference evidence="2 3" key="1">
    <citation type="submission" date="2020-08" db="EMBL/GenBank/DDBJ databases">
        <title>Genomic Encyclopedia of Type Strains, Phase IV (KMG-IV): sequencing the most valuable type-strain genomes for metagenomic binning, comparative biology and taxonomic classification.</title>
        <authorList>
            <person name="Goeker M."/>
        </authorList>
    </citation>
    <scope>NUCLEOTIDE SEQUENCE [LARGE SCALE GENOMIC DNA]</scope>
    <source>
        <strain evidence="2 3">DSM 12252</strain>
    </source>
</reference>
<dbReference type="Proteomes" id="UP000590740">
    <property type="component" value="Unassembled WGS sequence"/>
</dbReference>
<feature type="compositionally biased region" description="Polar residues" evidence="1">
    <location>
        <begin position="1"/>
        <end position="10"/>
    </location>
</feature>
<evidence type="ECO:0000256" key="1">
    <source>
        <dbReference type="SAM" id="MobiDB-lite"/>
    </source>
</evidence>
<dbReference type="AlphaFoldDB" id="A0A7W7YER5"/>
<comment type="caution">
    <text evidence="2">The sequence shown here is derived from an EMBL/GenBank/DDBJ whole genome shotgun (WGS) entry which is preliminary data.</text>
</comment>